<comment type="caution">
    <text evidence="1">The sequence shown here is derived from an EMBL/GenBank/DDBJ whole genome shotgun (WGS) entry which is preliminary data.</text>
</comment>
<reference evidence="2" key="1">
    <citation type="journal article" date="2019" name="Int. J. Syst. Evol. Microbiol.">
        <title>The Global Catalogue of Microorganisms (GCM) 10K type strain sequencing project: providing services to taxonomists for standard genome sequencing and annotation.</title>
        <authorList>
            <consortium name="The Broad Institute Genomics Platform"/>
            <consortium name="The Broad Institute Genome Sequencing Center for Infectious Disease"/>
            <person name="Wu L."/>
            <person name="Ma J."/>
        </authorList>
    </citation>
    <scope>NUCLEOTIDE SEQUENCE [LARGE SCALE GENOMIC DNA]</scope>
    <source>
        <strain evidence="2">PCU 280</strain>
    </source>
</reference>
<proteinExistence type="predicted"/>
<keyword evidence="2" id="KW-1185">Reference proteome</keyword>
<name>A0ABW1V696_9BACL</name>
<dbReference type="Proteomes" id="UP001596233">
    <property type="component" value="Unassembled WGS sequence"/>
</dbReference>
<evidence type="ECO:0000313" key="1">
    <source>
        <dbReference type="EMBL" id="MFC6333483.1"/>
    </source>
</evidence>
<sequence>MANARCKERLVQYELIVYQMAMLLHQRDSIAIEITKQVLCELWREEEFFDLEASKQRSRLIWLVSQASARKA</sequence>
<organism evidence="1 2">
    <name type="scientific">Paenibacillus septentrionalis</name>
    <dbReference type="NCBI Taxonomy" id="429342"/>
    <lineage>
        <taxon>Bacteria</taxon>
        <taxon>Bacillati</taxon>
        <taxon>Bacillota</taxon>
        <taxon>Bacilli</taxon>
        <taxon>Bacillales</taxon>
        <taxon>Paenibacillaceae</taxon>
        <taxon>Paenibacillus</taxon>
    </lineage>
</organism>
<dbReference type="EMBL" id="JBHSTE010000004">
    <property type="protein sequence ID" value="MFC6333483.1"/>
    <property type="molecule type" value="Genomic_DNA"/>
</dbReference>
<dbReference type="RefSeq" id="WP_379235007.1">
    <property type="nucleotide sequence ID" value="NZ_JBHSTE010000004.1"/>
</dbReference>
<evidence type="ECO:0000313" key="2">
    <source>
        <dbReference type="Proteomes" id="UP001596233"/>
    </source>
</evidence>
<gene>
    <name evidence="1" type="ORF">ACFP56_12710</name>
</gene>
<protein>
    <submittedName>
        <fullName evidence="1">Uncharacterized protein</fullName>
    </submittedName>
</protein>
<accession>A0ABW1V696</accession>